<keyword evidence="1" id="KW-0863">Zinc-finger</keyword>
<accession>A0A8S1B666</accession>
<feature type="region of interest" description="Disordered" evidence="2">
    <location>
        <begin position="1"/>
        <end position="40"/>
    </location>
</feature>
<protein>
    <recommendedName>
        <fullName evidence="3">C2H2-type domain-containing protein</fullName>
    </recommendedName>
</protein>
<evidence type="ECO:0000313" key="5">
    <source>
        <dbReference type="Proteomes" id="UP000494106"/>
    </source>
</evidence>
<dbReference type="AlphaFoldDB" id="A0A8S1B666"/>
<evidence type="ECO:0000256" key="2">
    <source>
        <dbReference type="SAM" id="MobiDB-lite"/>
    </source>
</evidence>
<dbReference type="InterPro" id="IPR013087">
    <property type="entry name" value="Znf_C2H2_type"/>
</dbReference>
<keyword evidence="5" id="KW-1185">Reference proteome</keyword>
<feature type="domain" description="C2H2-type" evidence="3">
    <location>
        <begin position="60"/>
        <end position="82"/>
    </location>
</feature>
<gene>
    <name evidence="4" type="ORF">APLA_LOCUS14361</name>
</gene>
<comment type="caution">
    <text evidence="4">The sequence shown here is derived from an EMBL/GenBank/DDBJ whole genome shotgun (WGS) entry which is preliminary data.</text>
</comment>
<reference evidence="4 5" key="1">
    <citation type="submission" date="2020-04" db="EMBL/GenBank/DDBJ databases">
        <authorList>
            <person name="Wallbank WR R."/>
            <person name="Pardo Diaz C."/>
            <person name="Kozak K."/>
            <person name="Martin S."/>
            <person name="Jiggins C."/>
            <person name="Moest M."/>
            <person name="Warren A I."/>
            <person name="Byers J.R.P. K."/>
            <person name="Montejo-Kovacevich G."/>
            <person name="Yen C E."/>
        </authorList>
    </citation>
    <scope>NUCLEOTIDE SEQUENCE [LARGE SCALE GENOMIC DNA]</scope>
</reference>
<dbReference type="Proteomes" id="UP000494106">
    <property type="component" value="Unassembled WGS sequence"/>
</dbReference>
<evidence type="ECO:0000259" key="3">
    <source>
        <dbReference type="PROSITE" id="PS50157"/>
    </source>
</evidence>
<keyword evidence="1" id="KW-0862">Zinc</keyword>
<evidence type="ECO:0000256" key="1">
    <source>
        <dbReference type="PROSITE-ProRule" id="PRU00042"/>
    </source>
</evidence>
<dbReference type="Gene3D" id="3.30.160.60">
    <property type="entry name" value="Classic Zinc Finger"/>
    <property type="match status" value="1"/>
</dbReference>
<name>A0A8S1B666_ARCPL</name>
<keyword evidence="1" id="KW-0479">Metal-binding</keyword>
<dbReference type="GO" id="GO:0008270">
    <property type="term" value="F:zinc ion binding"/>
    <property type="evidence" value="ECO:0007669"/>
    <property type="project" value="UniProtKB-KW"/>
</dbReference>
<dbReference type="PROSITE" id="PS50157">
    <property type="entry name" value="ZINC_FINGER_C2H2_2"/>
    <property type="match status" value="1"/>
</dbReference>
<evidence type="ECO:0000313" key="4">
    <source>
        <dbReference type="EMBL" id="CAB3253956.1"/>
    </source>
</evidence>
<proteinExistence type="predicted"/>
<dbReference type="OrthoDB" id="410404at2759"/>
<organism evidence="4 5">
    <name type="scientific">Arctia plantaginis</name>
    <name type="common">Wood tiger moth</name>
    <name type="synonym">Phalaena plantaginis</name>
    <dbReference type="NCBI Taxonomy" id="874455"/>
    <lineage>
        <taxon>Eukaryota</taxon>
        <taxon>Metazoa</taxon>
        <taxon>Ecdysozoa</taxon>
        <taxon>Arthropoda</taxon>
        <taxon>Hexapoda</taxon>
        <taxon>Insecta</taxon>
        <taxon>Pterygota</taxon>
        <taxon>Neoptera</taxon>
        <taxon>Endopterygota</taxon>
        <taxon>Lepidoptera</taxon>
        <taxon>Glossata</taxon>
        <taxon>Ditrysia</taxon>
        <taxon>Noctuoidea</taxon>
        <taxon>Erebidae</taxon>
        <taxon>Arctiinae</taxon>
        <taxon>Arctia</taxon>
    </lineage>
</organism>
<dbReference type="EMBL" id="CADEBC010000561">
    <property type="protein sequence ID" value="CAB3253956.1"/>
    <property type="molecule type" value="Genomic_DNA"/>
</dbReference>
<sequence>MAKANKALQRCAEASHEELPPSAEFERPRKEEINAKRDELKARSPAAIHYNFIRGHPPCSTCSECGRTFTAKTGYVSQLRTHQRISQVPVPSLRGRGVLIPTHTHFYKD</sequence>
<feature type="compositionally biased region" description="Basic and acidic residues" evidence="2">
    <location>
        <begin position="13"/>
        <end position="40"/>
    </location>
</feature>